<keyword evidence="3" id="KW-0274">FAD</keyword>
<dbReference type="SUPFAM" id="SSF51905">
    <property type="entry name" value="FAD/NAD(P)-binding domain"/>
    <property type="match status" value="1"/>
</dbReference>
<dbReference type="AlphaFoldDB" id="A0AAN6Y923"/>
<evidence type="ECO:0000256" key="2">
    <source>
        <dbReference type="ARBA" id="ARBA00022630"/>
    </source>
</evidence>
<evidence type="ECO:0000256" key="4">
    <source>
        <dbReference type="ARBA" id="ARBA00023002"/>
    </source>
</evidence>
<feature type="domain" description="FAD-binding" evidence="5">
    <location>
        <begin position="312"/>
        <end position="373"/>
    </location>
</feature>
<sequence length="485" mass="53754">MQANHRLPVPQDDEALLRIAIVGGGIVGVSLTLGLLRLPNIQVKLYEQASTLREIGAGVAFTTNAQRCMELLSPDVIASMRAVSTKNEDPYYTYVDGYHSPEVPEGQKKSKHDDMKETQLFRLFAGNTGFDACHRAHFLDEMVKHLPESVVQFRKRLVMYEKRGDEYVLRFEDGSLDTADAIIGCDGIKSRVRQVLLGVDNPASYPGFTHQVAFRGLIRMGRAVEVLGKDKAHNQCMHMGPGAHMLNFPVAQHTLMNVVAFGAQAEEWTHEKMVAPASREEVLEIFRGWCPAVTAIAGLLGEVLDEDGVSTRASLDKWAIFDTYDNPAPTYADGCVCIAGDAAHATSPHHGAGAGMGIEDGLALATVFEQAIKTLHGQPEVRGTSKSEVVSAAFAAYNRVRRDRTQWLVRSSREVSRTYEWANPDCGMDPEKCLKDIEWRAHKIWYFDIDGMIKELASSYRHFLSLGSSPFRGTEQQANDFIKLL</sequence>
<reference evidence="6" key="2">
    <citation type="submission" date="2023-05" db="EMBL/GenBank/DDBJ databases">
        <authorList>
            <consortium name="Lawrence Berkeley National Laboratory"/>
            <person name="Steindorff A."/>
            <person name="Hensen N."/>
            <person name="Bonometti L."/>
            <person name="Westerberg I."/>
            <person name="Brannstrom I.O."/>
            <person name="Guillou S."/>
            <person name="Cros-Aarteil S."/>
            <person name="Calhoun S."/>
            <person name="Haridas S."/>
            <person name="Kuo A."/>
            <person name="Mondo S."/>
            <person name="Pangilinan J."/>
            <person name="Riley R."/>
            <person name="Labutti K."/>
            <person name="Andreopoulos B."/>
            <person name="Lipzen A."/>
            <person name="Chen C."/>
            <person name="Yanf M."/>
            <person name="Daum C."/>
            <person name="Ng V."/>
            <person name="Clum A."/>
            <person name="Ohm R."/>
            <person name="Martin F."/>
            <person name="Silar P."/>
            <person name="Natvig D."/>
            <person name="Lalanne C."/>
            <person name="Gautier V."/>
            <person name="Ament-Velasquez S.L."/>
            <person name="Kruys A."/>
            <person name="Hutchinson M.I."/>
            <person name="Powell A.J."/>
            <person name="Barry K."/>
            <person name="Miller A.N."/>
            <person name="Grigoriev I.V."/>
            <person name="Debuchy R."/>
            <person name="Gladieux P."/>
            <person name="Thoren M.H."/>
            <person name="Johannesson H."/>
        </authorList>
    </citation>
    <scope>NUCLEOTIDE SEQUENCE</scope>
    <source>
        <strain evidence="6">PSN293</strain>
    </source>
</reference>
<dbReference type="Pfam" id="PF01494">
    <property type="entry name" value="FAD_binding_3"/>
    <property type="match status" value="1"/>
</dbReference>
<dbReference type="GO" id="GO:0071949">
    <property type="term" value="F:FAD binding"/>
    <property type="evidence" value="ECO:0007669"/>
    <property type="project" value="InterPro"/>
</dbReference>
<dbReference type="EMBL" id="MU858095">
    <property type="protein sequence ID" value="KAK4214348.1"/>
    <property type="molecule type" value="Genomic_DNA"/>
</dbReference>
<accession>A0AAN6Y923</accession>
<reference evidence="6" key="1">
    <citation type="journal article" date="2023" name="Mol. Phylogenet. Evol.">
        <title>Genome-scale phylogeny and comparative genomics of the fungal order Sordariales.</title>
        <authorList>
            <person name="Hensen N."/>
            <person name="Bonometti L."/>
            <person name="Westerberg I."/>
            <person name="Brannstrom I.O."/>
            <person name="Guillou S."/>
            <person name="Cros-Aarteil S."/>
            <person name="Calhoun S."/>
            <person name="Haridas S."/>
            <person name="Kuo A."/>
            <person name="Mondo S."/>
            <person name="Pangilinan J."/>
            <person name="Riley R."/>
            <person name="LaButti K."/>
            <person name="Andreopoulos B."/>
            <person name="Lipzen A."/>
            <person name="Chen C."/>
            <person name="Yan M."/>
            <person name="Daum C."/>
            <person name="Ng V."/>
            <person name="Clum A."/>
            <person name="Steindorff A."/>
            <person name="Ohm R.A."/>
            <person name="Martin F."/>
            <person name="Silar P."/>
            <person name="Natvig D.O."/>
            <person name="Lalanne C."/>
            <person name="Gautier V."/>
            <person name="Ament-Velasquez S.L."/>
            <person name="Kruys A."/>
            <person name="Hutchinson M.I."/>
            <person name="Powell A.J."/>
            <person name="Barry K."/>
            <person name="Miller A.N."/>
            <person name="Grigoriev I.V."/>
            <person name="Debuchy R."/>
            <person name="Gladieux P."/>
            <person name="Hiltunen Thoren M."/>
            <person name="Johannesson H."/>
        </authorList>
    </citation>
    <scope>NUCLEOTIDE SEQUENCE</scope>
    <source>
        <strain evidence="6">PSN293</strain>
    </source>
</reference>
<comment type="similarity">
    <text evidence="1">Belongs to the paxM FAD-dependent monooxygenase family.</text>
</comment>
<evidence type="ECO:0000313" key="6">
    <source>
        <dbReference type="EMBL" id="KAK4214348.1"/>
    </source>
</evidence>
<evidence type="ECO:0000256" key="3">
    <source>
        <dbReference type="ARBA" id="ARBA00022827"/>
    </source>
</evidence>
<dbReference type="PRINTS" id="PR00420">
    <property type="entry name" value="RNGMNOXGNASE"/>
</dbReference>
<dbReference type="SUPFAM" id="SSF54373">
    <property type="entry name" value="FAD-linked reductases, C-terminal domain"/>
    <property type="match status" value="1"/>
</dbReference>
<dbReference type="InterPro" id="IPR051104">
    <property type="entry name" value="FAD_monoxygenase"/>
</dbReference>
<dbReference type="FunFam" id="3.50.50.60:FF:000153">
    <property type="entry name" value="Salicylate hydroxylase, putative"/>
    <property type="match status" value="1"/>
</dbReference>
<dbReference type="Gene3D" id="3.50.50.60">
    <property type="entry name" value="FAD/NAD(P)-binding domain"/>
    <property type="match status" value="1"/>
</dbReference>
<keyword evidence="2" id="KW-0285">Flavoprotein</keyword>
<comment type="caution">
    <text evidence="6">The sequence shown here is derived from an EMBL/GenBank/DDBJ whole genome shotgun (WGS) entry which is preliminary data.</text>
</comment>
<dbReference type="PANTHER" id="PTHR46720">
    <property type="entry name" value="HYDROXYLASE, PUTATIVE (AFU_ORTHOLOGUE AFUA_3G01460)-RELATED"/>
    <property type="match status" value="1"/>
</dbReference>
<protein>
    <recommendedName>
        <fullName evidence="5">FAD-binding domain-containing protein</fullName>
    </recommendedName>
</protein>
<organism evidence="6 7">
    <name type="scientific">Rhypophila decipiens</name>
    <dbReference type="NCBI Taxonomy" id="261697"/>
    <lineage>
        <taxon>Eukaryota</taxon>
        <taxon>Fungi</taxon>
        <taxon>Dikarya</taxon>
        <taxon>Ascomycota</taxon>
        <taxon>Pezizomycotina</taxon>
        <taxon>Sordariomycetes</taxon>
        <taxon>Sordariomycetidae</taxon>
        <taxon>Sordariales</taxon>
        <taxon>Naviculisporaceae</taxon>
        <taxon>Rhypophila</taxon>
    </lineage>
</organism>
<dbReference type="PANTHER" id="PTHR46720:SF3">
    <property type="entry name" value="FAD-BINDING DOMAIN-CONTAINING PROTEIN-RELATED"/>
    <property type="match status" value="1"/>
</dbReference>
<keyword evidence="7" id="KW-1185">Reference proteome</keyword>
<evidence type="ECO:0000259" key="5">
    <source>
        <dbReference type="Pfam" id="PF01494"/>
    </source>
</evidence>
<gene>
    <name evidence="6" type="ORF">QBC37DRAFT_421446</name>
</gene>
<dbReference type="Proteomes" id="UP001301769">
    <property type="component" value="Unassembled WGS sequence"/>
</dbReference>
<evidence type="ECO:0000313" key="7">
    <source>
        <dbReference type="Proteomes" id="UP001301769"/>
    </source>
</evidence>
<keyword evidence="4" id="KW-0560">Oxidoreductase</keyword>
<name>A0AAN6Y923_9PEZI</name>
<dbReference type="InterPro" id="IPR002938">
    <property type="entry name" value="FAD-bd"/>
</dbReference>
<dbReference type="GO" id="GO:0044550">
    <property type="term" value="P:secondary metabolite biosynthetic process"/>
    <property type="evidence" value="ECO:0007669"/>
    <property type="project" value="TreeGrafter"/>
</dbReference>
<dbReference type="InterPro" id="IPR036188">
    <property type="entry name" value="FAD/NAD-bd_sf"/>
</dbReference>
<evidence type="ECO:0000256" key="1">
    <source>
        <dbReference type="ARBA" id="ARBA00007992"/>
    </source>
</evidence>
<dbReference type="GO" id="GO:0016491">
    <property type="term" value="F:oxidoreductase activity"/>
    <property type="evidence" value="ECO:0007669"/>
    <property type="project" value="UniProtKB-KW"/>
</dbReference>
<proteinExistence type="inferred from homology"/>